<evidence type="ECO:0000256" key="2">
    <source>
        <dbReference type="ARBA" id="ARBA00005184"/>
    </source>
</evidence>
<keyword evidence="13" id="KW-0732">Signal</keyword>
<dbReference type="InterPro" id="IPR012334">
    <property type="entry name" value="Pectin_lyas_fold"/>
</dbReference>
<dbReference type="InterPro" id="IPR011050">
    <property type="entry name" value="Pectin_lyase_fold/virulence"/>
</dbReference>
<evidence type="ECO:0000256" key="12">
    <source>
        <dbReference type="PROSITE-ProRule" id="PRU10040"/>
    </source>
</evidence>
<dbReference type="PROSITE" id="PS00503">
    <property type="entry name" value="PECTINESTERASE_2"/>
    <property type="match status" value="1"/>
</dbReference>
<evidence type="ECO:0000256" key="4">
    <source>
        <dbReference type="ARBA" id="ARBA00007786"/>
    </source>
</evidence>
<dbReference type="FunFam" id="2.160.20.10:FF:000029">
    <property type="entry name" value="Pectinesterase 4"/>
    <property type="match status" value="1"/>
</dbReference>
<dbReference type="SMART" id="SM00856">
    <property type="entry name" value="PMEI"/>
    <property type="match status" value="1"/>
</dbReference>
<keyword evidence="10" id="KW-0961">Cell wall biogenesis/degradation</keyword>
<feature type="signal peptide" evidence="13">
    <location>
        <begin position="1"/>
        <end position="23"/>
    </location>
</feature>
<dbReference type="GO" id="GO:0042545">
    <property type="term" value="P:cell wall modification"/>
    <property type="evidence" value="ECO:0007669"/>
    <property type="project" value="UniProtKB-UniRule"/>
</dbReference>
<dbReference type="OrthoDB" id="2019149at2759"/>
<evidence type="ECO:0000256" key="6">
    <source>
        <dbReference type="ARBA" id="ARBA00022512"/>
    </source>
</evidence>
<dbReference type="Proteomes" id="UP000231279">
    <property type="component" value="Unassembled WGS sequence"/>
</dbReference>
<dbReference type="GO" id="GO:0045490">
    <property type="term" value="P:pectin catabolic process"/>
    <property type="evidence" value="ECO:0007669"/>
    <property type="project" value="UniProtKB-UniRule"/>
</dbReference>
<evidence type="ECO:0000313" key="15">
    <source>
        <dbReference type="EMBL" id="PIN01820.1"/>
    </source>
</evidence>
<evidence type="ECO:0000313" key="16">
    <source>
        <dbReference type="Proteomes" id="UP000231279"/>
    </source>
</evidence>
<reference evidence="16" key="1">
    <citation type="journal article" date="2018" name="Gigascience">
        <title>Genome assembly of the Pink Ipe (Handroanthus impetiginosus, Bignoniaceae), a highly valued, ecologically keystone Neotropical timber forest tree.</title>
        <authorList>
            <person name="Silva-Junior O.B."/>
            <person name="Grattapaglia D."/>
            <person name="Novaes E."/>
            <person name="Collevatti R.G."/>
        </authorList>
    </citation>
    <scope>NUCLEOTIDE SEQUENCE [LARGE SCALE GENOMIC DNA]</scope>
    <source>
        <strain evidence="16">cv. UFG-1</strain>
    </source>
</reference>
<dbReference type="InterPro" id="IPR033131">
    <property type="entry name" value="Pectinesterase_Asp_AS"/>
</dbReference>
<dbReference type="InterPro" id="IPR035513">
    <property type="entry name" value="Invertase/methylesterase_inhib"/>
</dbReference>
<keyword evidence="8 13" id="KW-0378">Hydrolase</keyword>
<evidence type="ECO:0000256" key="8">
    <source>
        <dbReference type="ARBA" id="ARBA00022801"/>
    </source>
</evidence>
<comment type="similarity">
    <text evidence="4">In the C-terminal section; belongs to the pectinesterase family.</text>
</comment>
<name>A0A2G9GA19_9LAMI</name>
<dbReference type="STRING" id="429701.A0A2G9GA19"/>
<dbReference type="Pfam" id="PF01095">
    <property type="entry name" value="Pectinesterase"/>
    <property type="match status" value="1"/>
</dbReference>
<dbReference type="EC" id="3.1.1.11" evidence="5 13"/>
<evidence type="ECO:0000259" key="14">
    <source>
        <dbReference type="SMART" id="SM00856"/>
    </source>
</evidence>
<feature type="active site" evidence="12">
    <location>
        <position position="375"/>
    </location>
</feature>
<protein>
    <recommendedName>
        <fullName evidence="5 13">Pectinesterase</fullName>
        <ecNumber evidence="5 13">3.1.1.11</ecNumber>
    </recommendedName>
</protein>
<evidence type="ECO:0000256" key="9">
    <source>
        <dbReference type="ARBA" id="ARBA00023085"/>
    </source>
</evidence>
<feature type="chain" id="PRO_5013425846" description="Pectinesterase" evidence="13">
    <location>
        <begin position="24"/>
        <end position="506"/>
    </location>
</feature>
<comment type="catalytic activity">
    <reaction evidence="11 13">
        <text>[(1-&gt;4)-alpha-D-galacturonosyl methyl ester](n) + n H2O = [(1-&gt;4)-alpha-D-galacturonosyl](n) + n methanol + n H(+)</text>
        <dbReference type="Rhea" id="RHEA:22380"/>
        <dbReference type="Rhea" id="RHEA-COMP:14570"/>
        <dbReference type="Rhea" id="RHEA-COMP:14573"/>
        <dbReference type="ChEBI" id="CHEBI:15377"/>
        <dbReference type="ChEBI" id="CHEBI:15378"/>
        <dbReference type="ChEBI" id="CHEBI:17790"/>
        <dbReference type="ChEBI" id="CHEBI:140522"/>
        <dbReference type="ChEBI" id="CHEBI:140523"/>
        <dbReference type="EC" id="3.1.1.11"/>
    </reaction>
</comment>
<keyword evidence="6" id="KW-0134">Cell wall</keyword>
<dbReference type="PANTHER" id="PTHR31707">
    <property type="entry name" value="PECTINESTERASE"/>
    <property type="match status" value="1"/>
</dbReference>
<comment type="pathway">
    <text evidence="2 13">Glycan metabolism; pectin degradation; 2-dehydro-3-deoxy-D-gluconate from pectin: step 1/5.</text>
</comment>
<dbReference type="EMBL" id="NKXS01006225">
    <property type="protein sequence ID" value="PIN01820.1"/>
    <property type="molecule type" value="Genomic_DNA"/>
</dbReference>
<dbReference type="GO" id="GO:0004857">
    <property type="term" value="F:enzyme inhibitor activity"/>
    <property type="evidence" value="ECO:0007669"/>
    <property type="project" value="InterPro"/>
</dbReference>
<keyword evidence="16" id="KW-1185">Reference proteome</keyword>
<comment type="subcellular location">
    <subcellularLocation>
        <location evidence="1">Secreted</location>
        <location evidence="1">Cell wall</location>
    </subcellularLocation>
</comment>
<gene>
    <name evidence="15" type="ORF">CDL12_25672</name>
</gene>
<evidence type="ECO:0000256" key="11">
    <source>
        <dbReference type="ARBA" id="ARBA00047928"/>
    </source>
</evidence>
<sequence>MASLNSPRFTMMNIIIGFTIVFALEVGKSNCQDNFFNSTTSPKTLCEMTPYPNACYYIQKEGVNDSLLLYKLSVQLSIQEVLRVSTVLNQTFKDMKDPSLISAIESCQILLSLSLNNLNQSIPTTSFVTPDTQHDFQTWLSAADADLETCIDGFEYATDNIRNIVNQNLDNSTKLISNSLSIISKIDDLIHDDKQGKLRTNGWPPSWLSSEDKSLFLNESKQMKPDIVVAGDGTGNFKTINEAIRVVPPFSPRRFVIYVKKGVYFENVRIGYTKVNVMIFGDGMDQTIVSAKLSNGSGVATFLSATFAVDGSGFIARDIGFYNTAGPTRFQAVALLSTADKSVFYRCRIDGYQDSLYAHSSRQFYRECSIYGTIDFIFGRSSVVIQKSNILVKKPLFGQENTITADLRRSPQFFTGISIQLCNISAAEYLGGARTFLGRPLKSYSTTIFLENVLNSLIDPQGWFYGTPNAVPPDTIFYAEYKNKGPGAVIGGRVKWRGLRLNIPFA</sequence>
<dbReference type="UniPathway" id="UPA00545">
    <property type="reaction ID" value="UER00823"/>
</dbReference>
<evidence type="ECO:0000256" key="5">
    <source>
        <dbReference type="ARBA" id="ARBA00013229"/>
    </source>
</evidence>
<dbReference type="NCBIfam" id="TIGR01614">
    <property type="entry name" value="PME_inhib"/>
    <property type="match status" value="1"/>
</dbReference>
<dbReference type="Pfam" id="PF04043">
    <property type="entry name" value="PMEI"/>
    <property type="match status" value="1"/>
</dbReference>
<dbReference type="GO" id="GO:0030599">
    <property type="term" value="F:pectinesterase activity"/>
    <property type="evidence" value="ECO:0007669"/>
    <property type="project" value="UniProtKB-UniRule"/>
</dbReference>
<keyword evidence="7" id="KW-0964">Secreted</keyword>
<dbReference type="SUPFAM" id="SSF51126">
    <property type="entry name" value="Pectin lyase-like"/>
    <property type="match status" value="1"/>
</dbReference>
<dbReference type="SUPFAM" id="SSF101148">
    <property type="entry name" value="Plant invertase/pectin methylesterase inhibitor"/>
    <property type="match status" value="1"/>
</dbReference>
<dbReference type="InterPro" id="IPR006501">
    <property type="entry name" value="Pectinesterase_inhib_dom"/>
</dbReference>
<dbReference type="AlphaFoldDB" id="A0A2G9GA19"/>
<proteinExistence type="inferred from homology"/>
<evidence type="ECO:0000256" key="7">
    <source>
        <dbReference type="ARBA" id="ARBA00022525"/>
    </source>
</evidence>
<dbReference type="Gene3D" id="2.160.20.10">
    <property type="entry name" value="Single-stranded right-handed beta-helix, Pectin lyase-like"/>
    <property type="match status" value="1"/>
</dbReference>
<keyword evidence="9 13" id="KW-0063">Aspartyl esterase</keyword>
<organism evidence="15 16">
    <name type="scientific">Handroanthus impetiginosus</name>
    <dbReference type="NCBI Taxonomy" id="429701"/>
    <lineage>
        <taxon>Eukaryota</taxon>
        <taxon>Viridiplantae</taxon>
        <taxon>Streptophyta</taxon>
        <taxon>Embryophyta</taxon>
        <taxon>Tracheophyta</taxon>
        <taxon>Spermatophyta</taxon>
        <taxon>Magnoliopsida</taxon>
        <taxon>eudicotyledons</taxon>
        <taxon>Gunneridae</taxon>
        <taxon>Pentapetalae</taxon>
        <taxon>asterids</taxon>
        <taxon>lamiids</taxon>
        <taxon>Lamiales</taxon>
        <taxon>Bignoniaceae</taxon>
        <taxon>Crescentiina</taxon>
        <taxon>Tabebuia alliance</taxon>
        <taxon>Handroanthus</taxon>
    </lineage>
</organism>
<dbReference type="CDD" id="cd15798">
    <property type="entry name" value="PMEI-like_3"/>
    <property type="match status" value="1"/>
</dbReference>
<feature type="domain" description="Pectinesterase inhibitor" evidence="14">
    <location>
        <begin position="37"/>
        <end position="182"/>
    </location>
</feature>
<evidence type="ECO:0000256" key="13">
    <source>
        <dbReference type="RuleBase" id="RU000589"/>
    </source>
</evidence>
<evidence type="ECO:0000256" key="3">
    <source>
        <dbReference type="ARBA" id="ARBA00006027"/>
    </source>
</evidence>
<comment type="similarity">
    <text evidence="3">In the N-terminal section; belongs to the PMEI family.</text>
</comment>
<evidence type="ECO:0000256" key="10">
    <source>
        <dbReference type="ARBA" id="ARBA00023316"/>
    </source>
</evidence>
<dbReference type="Gene3D" id="1.20.140.40">
    <property type="entry name" value="Invertase/pectin methylesterase inhibitor family protein"/>
    <property type="match status" value="1"/>
</dbReference>
<comment type="caution">
    <text evidence="15">The sequence shown here is derived from an EMBL/GenBank/DDBJ whole genome shotgun (WGS) entry which is preliminary data.</text>
</comment>
<dbReference type="InterPro" id="IPR000070">
    <property type="entry name" value="Pectinesterase_cat"/>
</dbReference>
<evidence type="ECO:0000256" key="1">
    <source>
        <dbReference type="ARBA" id="ARBA00004191"/>
    </source>
</evidence>
<accession>A0A2G9GA19</accession>